<name>A0ACB8Q4D9_9AGAM</name>
<gene>
    <name evidence="1" type="ORF">K488DRAFT_92205</name>
</gene>
<evidence type="ECO:0000313" key="2">
    <source>
        <dbReference type="Proteomes" id="UP000814128"/>
    </source>
</evidence>
<dbReference type="EMBL" id="MU274335">
    <property type="protein sequence ID" value="KAI0026626.1"/>
    <property type="molecule type" value="Genomic_DNA"/>
</dbReference>
<sequence>MSLWAIARLHFKGQSSSADNHLETITVLLENGAHFTEEHAWEILNFGYKSADDKSQALEGIRCVIEHDVDGILKSNPDILANALEGDCYQFTLYLLKHRALCSSDFLVLAARKGYEDIARIIIEKGMDPNSKDTHGDTALMVSIGRGEGHIMTTLLELGARWSPNELVKAARSSNLPLLERILWSGVDIDSGALVKKNRDVVDFLLDHEATCKSSAVLVAASLSGFPDIVVRALQNGTDVNARVADPTAPSRQVYNIVTLTALEAACEGRQANIANIILQHKTLAEIRPSDPYFQPSKLPGLCKVGSVSLIKHVFDIHTPISLSILNESLEKALEHTDIIEFLLQNGTRANLDILVSACRVGNLAVVQKLICTLTMKNLSRHWKPPQSIPIS</sequence>
<comment type="caution">
    <text evidence="1">The sequence shown here is derived from an EMBL/GenBank/DDBJ whole genome shotgun (WGS) entry which is preliminary data.</text>
</comment>
<accession>A0ACB8Q4D9</accession>
<dbReference type="Proteomes" id="UP000814128">
    <property type="component" value="Unassembled WGS sequence"/>
</dbReference>
<organism evidence="1 2">
    <name type="scientific">Vararia minispora EC-137</name>
    <dbReference type="NCBI Taxonomy" id="1314806"/>
    <lineage>
        <taxon>Eukaryota</taxon>
        <taxon>Fungi</taxon>
        <taxon>Dikarya</taxon>
        <taxon>Basidiomycota</taxon>
        <taxon>Agaricomycotina</taxon>
        <taxon>Agaricomycetes</taxon>
        <taxon>Russulales</taxon>
        <taxon>Lachnocladiaceae</taxon>
        <taxon>Vararia</taxon>
    </lineage>
</organism>
<protein>
    <submittedName>
        <fullName evidence="1">Ankyrin repeat-containing domain protein</fullName>
    </submittedName>
</protein>
<reference evidence="1" key="2">
    <citation type="journal article" date="2022" name="New Phytol.">
        <title>Evolutionary transition to the ectomycorrhizal habit in the genomes of a hyperdiverse lineage of mushroom-forming fungi.</title>
        <authorList>
            <person name="Looney B."/>
            <person name="Miyauchi S."/>
            <person name="Morin E."/>
            <person name="Drula E."/>
            <person name="Courty P.E."/>
            <person name="Kohler A."/>
            <person name="Kuo A."/>
            <person name="LaButti K."/>
            <person name="Pangilinan J."/>
            <person name="Lipzen A."/>
            <person name="Riley R."/>
            <person name="Andreopoulos W."/>
            <person name="He G."/>
            <person name="Johnson J."/>
            <person name="Nolan M."/>
            <person name="Tritt A."/>
            <person name="Barry K.W."/>
            <person name="Grigoriev I.V."/>
            <person name="Nagy L.G."/>
            <person name="Hibbett D."/>
            <person name="Henrissat B."/>
            <person name="Matheny P.B."/>
            <person name="Labbe J."/>
            <person name="Martin F.M."/>
        </authorList>
    </citation>
    <scope>NUCLEOTIDE SEQUENCE</scope>
    <source>
        <strain evidence="1">EC-137</strain>
    </source>
</reference>
<proteinExistence type="predicted"/>
<keyword evidence="2" id="KW-1185">Reference proteome</keyword>
<evidence type="ECO:0000313" key="1">
    <source>
        <dbReference type="EMBL" id="KAI0026626.1"/>
    </source>
</evidence>
<reference evidence="1" key="1">
    <citation type="submission" date="2021-02" db="EMBL/GenBank/DDBJ databases">
        <authorList>
            <consortium name="DOE Joint Genome Institute"/>
            <person name="Ahrendt S."/>
            <person name="Looney B.P."/>
            <person name="Miyauchi S."/>
            <person name="Morin E."/>
            <person name="Drula E."/>
            <person name="Courty P.E."/>
            <person name="Chicoki N."/>
            <person name="Fauchery L."/>
            <person name="Kohler A."/>
            <person name="Kuo A."/>
            <person name="Labutti K."/>
            <person name="Pangilinan J."/>
            <person name="Lipzen A."/>
            <person name="Riley R."/>
            <person name="Andreopoulos W."/>
            <person name="He G."/>
            <person name="Johnson J."/>
            <person name="Barry K.W."/>
            <person name="Grigoriev I.V."/>
            <person name="Nagy L."/>
            <person name="Hibbett D."/>
            <person name="Henrissat B."/>
            <person name="Matheny P.B."/>
            <person name="Labbe J."/>
            <person name="Martin F."/>
        </authorList>
    </citation>
    <scope>NUCLEOTIDE SEQUENCE</scope>
    <source>
        <strain evidence="1">EC-137</strain>
    </source>
</reference>